<evidence type="ECO:0000313" key="3">
    <source>
        <dbReference type="EMBL" id="VFK02198.1"/>
    </source>
</evidence>
<evidence type="ECO:0000313" key="1">
    <source>
        <dbReference type="EMBL" id="VFJ95310.1"/>
    </source>
</evidence>
<protein>
    <submittedName>
        <fullName evidence="2">Uncharacterized protein</fullName>
    </submittedName>
</protein>
<dbReference type="EMBL" id="CAADFJ010000084">
    <property type="protein sequence ID" value="VFK02198.1"/>
    <property type="molecule type" value="Genomic_DNA"/>
</dbReference>
<name>A0A450UUF8_9GAMM</name>
<sequence length="79" mass="8872">MIGNSVLFGAISMENLDLIVNPKDGTLRVNPLSPDFACSTIKAITYDWYQNTNTKVSQPIARHRKIKDILLKDIIKEPS</sequence>
<accession>A0A450UUF8</accession>
<dbReference type="EMBL" id="CAADFI010000088">
    <property type="protein sequence ID" value="VFJ96184.1"/>
    <property type="molecule type" value="Genomic_DNA"/>
</dbReference>
<organism evidence="2">
    <name type="scientific">Candidatus Kentrum eta</name>
    <dbReference type="NCBI Taxonomy" id="2126337"/>
    <lineage>
        <taxon>Bacteria</taxon>
        <taxon>Pseudomonadati</taxon>
        <taxon>Pseudomonadota</taxon>
        <taxon>Gammaproteobacteria</taxon>
        <taxon>Candidatus Kentrum</taxon>
    </lineage>
</organism>
<dbReference type="AlphaFoldDB" id="A0A450UUF8"/>
<proteinExistence type="predicted"/>
<gene>
    <name evidence="1" type="ORF">BECKH772A_GA0070896_100858</name>
    <name evidence="2" type="ORF">BECKH772B_GA0070898_100888</name>
    <name evidence="3" type="ORF">BECKH772C_GA0070978_100848</name>
</gene>
<reference evidence="2" key="1">
    <citation type="submission" date="2019-02" db="EMBL/GenBank/DDBJ databases">
        <authorList>
            <person name="Gruber-Vodicka R. H."/>
            <person name="Seah K. B. B."/>
        </authorList>
    </citation>
    <scope>NUCLEOTIDE SEQUENCE</scope>
    <source>
        <strain evidence="3">BECK_SA2B12</strain>
        <strain evidence="1">BECK_SA2B15</strain>
        <strain evidence="2">BECK_SA2B20</strain>
    </source>
</reference>
<dbReference type="EMBL" id="CAADFG010000085">
    <property type="protein sequence ID" value="VFJ95310.1"/>
    <property type="molecule type" value="Genomic_DNA"/>
</dbReference>
<evidence type="ECO:0000313" key="2">
    <source>
        <dbReference type="EMBL" id="VFJ96184.1"/>
    </source>
</evidence>